<sequence length="2301" mass="267851">MINNHLKDRNFVATAAVKECLGELIKHQVMIITGEQGCGKTKIGLEILSKCHQLNENCDVIILSNLTEIRKAIATENSENGIVLLMDDVFGKTKCTYDEDKHELSLDILNAYVNGGNLTVIFIMRTQIFQCIQHLINSHSLFQDHFHVNLNSENYKLKTTERMTILFDYCKRNKIEFCKESSKERFEDEGILNKSTTVFLHLSKLTKIIDSDPEIGFLKACVLFTTRRQFTRLGLQLFMYPTMDMISKIDSLRALGRTNINDRLSFVILVYILLNDNCLARNNVNLEKIRAIDHSCYGTGSLIHTIISIWDTLDDLNGVYLTYNAESTNYVYKHKNIVQCVLLSFGKIATEEVIPLIDISFIENIVKLENYIAKEEEVCLIVSQRLYRCLTHRLKQLLKDKCTQPFRFVESLVGFKFMKQNDLLFQRMLLDDIGDSSAKDMLEIECEGKVEKVVFYFPAVLLYYSVQQKSSFEQIKKCLDYIRSTYRDITEVFSYTCCILVLKSFEILCINDKETVILSVLWDSIDDLNIGCNIMHYIHICLDRKRISVSRWILHQLSCKINIAKHFSCMLCNALRPRLSPVNKQMIGSITWVVENISDPDAQEMIQIICNTDFEDIFFFLLQTFSKRQLDYSKIILPACQKGWYHVVRWLIDKTKEIEDLNTTCSLIQAACKFHWDDILDIFENNRKLNFAIEKECLLATFEVTISLLDYCNVDNCPEIKTVVKEELLKQDCFPTFVGWVFQHFPKHLSCKDNSQENFVRTLEMLESNFGGSINLRYALREAVKYIARKADLRLFASSYISNEYFESRSCDVTQKCVCEIVKFIMHNTRMDQFDLHNACNEAFKSENFKMVSIIWQNIDHKNYNIGKLISSIINKLYNVISDLLYTVELEAEIIFLLCNTNSHNINWMHMIRSTLKISAFKIFKWIVQNTQFDHFQIEAIVKMSFNHHKMNFLFQIENNERTNLKRLIKTQSMKNVYRLLSSYPQNDIFELLKNVKDEMEISDKKTFLRNAVKFTSSEIVEYISILEVPIDILNTQHFIQSSWMYGCYDFINHLLNKNVELVNILNVAEKYKCHCLSDGMVDVMICLLKRCDCSLANLRSIAENLLHNHANIAAKKISIFLQLLLEKTPNLASMSTSFVVNLILIYTDCFATVKKMLEITDEEIDKTLFMQSLFKSASRQIDISIETYMDMLRYVLNSSKNSVEIDIMSILDSALKETNFLRGEPFELVKCLLQNVDNALIDSKLLILSFIRSVINSSIDLTIYINFLEFLLFHFNCSTTDITNGVKLIFSEQLFLGENCVRCVMFLLKKSNYNSHDIEEIISLIMILVKTNSFLDIFLTCDLLKNMLDNPNLNLKDIDCLPFISKCFTRYGVIRRNHSNSIVDVIKLLLINVELNVKDVTKMLFENSMYIFYDNELTLELMELILKDFSLTEINTMMTEACHYGDMGIVRVLLRKQKKQLDINAAFSVACVSGHVHVAEFLWDNVEKNEFDQKSAVDRFLNSELRNSGMLLWILQHLESKNIDMQKAMKFACLRIDYESVKCLWDKENRTLFNMEIQNIAEEEENVSQILVIAFANHDLSIIDDLSQKIDLQAFAIKEDLLTKLIELPYESDLIVWLVRNIPLRLLQIRIVFKYAILYRDIQCVRAVADKSLKKKIDLTCSFDGVALVESDIKWVLDNCRFAFSRIDMKTLMNFACKTSLQIVKCILENIDQTQFDMTKCLIMTSYIYNKNEDIFDWLIQNVDHDKFNFTIAVSKIHDPEFLERILNDVDLTCIDIESLLITTYKFGRFNKLSWLLQETPISCSTFKVPICSLMQIDGGNVTSFDNAEEDNVGTDSDYEYDCCIFSDSDSEFDEEDDIDMFFWENYNNNIERNDSCERSEYSQNESNIKEEIAFLHLLKNIKFENSDLNTITKEMSRRGWLKPLKWMHSKYTLGSFNVEIVIYEACRNGRKNIVKWLVLQNFNLDLREVMKESCGYGWIDIVNWLWETADQQIFDMTNSLQEACEYGRLNIVRWVTDNVPKENLNAQTLMNAACKNSWKDIILWVFNNFSCTFYDISRAVKEACAFDALEVVELIHKHHPFDQTMATEAMHASLQNKSEHGKGEVAMFLFQGFNADIFNTEIILTYACEYGWIALVKQIFEKGIDNTIDISKSFHLACMNGETQIVEIIICNADPRKLDPDSAMAEICSHGWDEILNLFLIRKNIPHELFDMEKAFNTACEFGQLEIVEILSENLDVKLLNLKTAMNKACRSRMNERLVRFLLDKFDNEKFDMDKVSFAVQEYEWQDITKTYTDFVQIW</sequence>
<dbReference type="Pfam" id="PF20720">
    <property type="entry name" value="nSTAND3"/>
    <property type="match status" value="1"/>
</dbReference>
<dbReference type="Pfam" id="PF12796">
    <property type="entry name" value="Ank_2"/>
    <property type="match status" value="1"/>
</dbReference>
<dbReference type="PANTHER" id="PTHR46586:SF3">
    <property type="entry name" value="ANKYRIN REPEAT-CONTAINING PROTEIN"/>
    <property type="match status" value="1"/>
</dbReference>
<gene>
    <name evidence="2" type="ORF">MCOR_33992</name>
</gene>
<dbReference type="SUPFAM" id="SSF48403">
    <property type="entry name" value="Ankyrin repeat"/>
    <property type="match status" value="1"/>
</dbReference>
<evidence type="ECO:0000259" key="1">
    <source>
        <dbReference type="Pfam" id="PF20720"/>
    </source>
</evidence>
<dbReference type="InterPro" id="IPR049050">
    <property type="entry name" value="nSTAND3"/>
</dbReference>
<feature type="domain" description="Novel STAND NTPase 3" evidence="1">
    <location>
        <begin position="11"/>
        <end position="171"/>
    </location>
</feature>
<organism evidence="2 3">
    <name type="scientific">Mytilus coruscus</name>
    <name type="common">Sea mussel</name>
    <dbReference type="NCBI Taxonomy" id="42192"/>
    <lineage>
        <taxon>Eukaryota</taxon>
        <taxon>Metazoa</taxon>
        <taxon>Spiralia</taxon>
        <taxon>Lophotrochozoa</taxon>
        <taxon>Mollusca</taxon>
        <taxon>Bivalvia</taxon>
        <taxon>Autobranchia</taxon>
        <taxon>Pteriomorphia</taxon>
        <taxon>Mytilida</taxon>
        <taxon>Mytiloidea</taxon>
        <taxon>Mytilidae</taxon>
        <taxon>Mytilinae</taxon>
        <taxon>Mytilus</taxon>
    </lineage>
</organism>
<dbReference type="InterPro" id="IPR036770">
    <property type="entry name" value="Ankyrin_rpt-contain_sf"/>
</dbReference>
<dbReference type="EMBL" id="CACVKT020006085">
    <property type="protein sequence ID" value="CAC5399753.1"/>
    <property type="molecule type" value="Genomic_DNA"/>
</dbReference>
<accession>A0A6J8CTE7</accession>
<dbReference type="SMART" id="SM00248">
    <property type="entry name" value="ANK"/>
    <property type="match status" value="11"/>
</dbReference>
<dbReference type="Gene3D" id="1.25.40.20">
    <property type="entry name" value="Ankyrin repeat-containing domain"/>
    <property type="match status" value="2"/>
</dbReference>
<proteinExistence type="predicted"/>
<dbReference type="InterPro" id="IPR027417">
    <property type="entry name" value="P-loop_NTPase"/>
</dbReference>
<dbReference type="SUPFAM" id="SSF52540">
    <property type="entry name" value="P-loop containing nucleoside triphosphate hydrolases"/>
    <property type="match status" value="1"/>
</dbReference>
<dbReference type="PANTHER" id="PTHR46586">
    <property type="entry name" value="ANKYRIN REPEAT-CONTAINING PROTEIN"/>
    <property type="match status" value="1"/>
</dbReference>
<keyword evidence="3" id="KW-1185">Reference proteome</keyword>
<evidence type="ECO:0000313" key="2">
    <source>
        <dbReference type="EMBL" id="CAC5399753.1"/>
    </source>
</evidence>
<evidence type="ECO:0000313" key="3">
    <source>
        <dbReference type="Proteomes" id="UP000507470"/>
    </source>
</evidence>
<dbReference type="Proteomes" id="UP000507470">
    <property type="component" value="Unassembled WGS sequence"/>
</dbReference>
<protein>
    <recommendedName>
        <fullName evidence="1">Novel STAND NTPase 3 domain-containing protein</fullName>
    </recommendedName>
</protein>
<name>A0A6J8CTE7_MYTCO</name>
<reference evidence="2 3" key="1">
    <citation type="submission" date="2020-06" db="EMBL/GenBank/DDBJ databases">
        <authorList>
            <person name="Li R."/>
            <person name="Bekaert M."/>
        </authorList>
    </citation>
    <scope>NUCLEOTIDE SEQUENCE [LARGE SCALE GENOMIC DNA]</scope>
    <source>
        <strain evidence="3">wild</strain>
    </source>
</reference>
<dbReference type="OrthoDB" id="10547090at2759"/>
<dbReference type="InterPro" id="IPR002110">
    <property type="entry name" value="Ankyrin_rpt"/>
</dbReference>
<dbReference type="InterPro" id="IPR052050">
    <property type="entry name" value="SecEffector_AnkRepeat"/>
</dbReference>
<dbReference type="SUPFAM" id="SSF140860">
    <property type="entry name" value="Pseudo ankyrin repeat-like"/>
    <property type="match status" value="1"/>
</dbReference>